<dbReference type="SUPFAM" id="SSF82866">
    <property type="entry name" value="Multidrug efflux transporter AcrB transmembrane domain"/>
    <property type="match status" value="2"/>
</dbReference>
<feature type="transmembrane region" description="Helical" evidence="1">
    <location>
        <begin position="469"/>
        <end position="494"/>
    </location>
</feature>
<dbReference type="STRING" id="537013.CLOSTMETH_03372"/>
<evidence type="ECO:0000313" key="2">
    <source>
        <dbReference type="EMBL" id="EEG29045.1"/>
    </source>
</evidence>
<dbReference type="GO" id="GO:0042910">
    <property type="term" value="F:xenobiotic transmembrane transporter activity"/>
    <property type="evidence" value="ECO:0007669"/>
    <property type="project" value="TreeGrafter"/>
</dbReference>
<proteinExistence type="predicted"/>
<dbReference type="InterPro" id="IPR001036">
    <property type="entry name" value="Acrflvin-R"/>
</dbReference>
<dbReference type="GO" id="GO:0005886">
    <property type="term" value="C:plasma membrane"/>
    <property type="evidence" value="ECO:0007669"/>
    <property type="project" value="TreeGrafter"/>
</dbReference>
<feature type="transmembrane region" description="Helical" evidence="1">
    <location>
        <begin position="546"/>
        <end position="571"/>
    </location>
</feature>
<name>C0EHM7_9FIRM</name>
<dbReference type="Gene3D" id="3.30.70.1430">
    <property type="entry name" value="Multidrug efflux transporter AcrB pore domain"/>
    <property type="match status" value="2"/>
</dbReference>
<feature type="transmembrane region" description="Helical" evidence="1">
    <location>
        <begin position="984"/>
        <end position="1009"/>
    </location>
</feature>
<comment type="caution">
    <text evidence="2">The sequence shown here is derived from an EMBL/GenBank/DDBJ whole genome shotgun (WGS) entry which is preliminary data.</text>
</comment>
<dbReference type="SUPFAM" id="SSF82714">
    <property type="entry name" value="Multidrug efflux transporter AcrB TolC docking domain, DN and DC subdomains"/>
    <property type="match status" value="2"/>
</dbReference>
<evidence type="ECO:0000313" key="3">
    <source>
        <dbReference type="Proteomes" id="UP000003340"/>
    </source>
</evidence>
<dbReference type="PANTHER" id="PTHR32063:SF0">
    <property type="entry name" value="SWARMING MOTILITY PROTEIN SWRC"/>
    <property type="match status" value="1"/>
</dbReference>
<dbReference type="HOGENOM" id="CLU_002755_1_2_9"/>
<dbReference type="Gene3D" id="3.30.70.1320">
    <property type="entry name" value="Multidrug efflux transporter AcrB pore domain like"/>
    <property type="match status" value="2"/>
</dbReference>
<gene>
    <name evidence="2" type="ORF">CLOSTMETH_03372</name>
</gene>
<dbReference type="InterPro" id="IPR027463">
    <property type="entry name" value="AcrB_DN_DC_subdom"/>
</dbReference>
<dbReference type="Gene3D" id="1.20.1640.10">
    <property type="entry name" value="Multidrug efflux transporter AcrB transmembrane domain"/>
    <property type="match status" value="3"/>
</dbReference>
<dbReference type="Pfam" id="PF00873">
    <property type="entry name" value="ACR_tran"/>
    <property type="match status" value="2"/>
</dbReference>
<dbReference type="AlphaFoldDB" id="C0EHM7"/>
<feature type="transmembrane region" description="Helical" evidence="1">
    <location>
        <begin position="603"/>
        <end position="621"/>
    </location>
</feature>
<protein>
    <submittedName>
        <fullName evidence="2">Putative ATP synthase F0, A subunit</fullName>
    </submittedName>
</protein>
<dbReference type="Gene3D" id="3.30.70.1440">
    <property type="entry name" value="Multidrug efflux transporter AcrB pore domain"/>
    <property type="match status" value="1"/>
</dbReference>
<feature type="transmembrane region" description="Helical" evidence="1">
    <location>
        <begin position="958"/>
        <end position="978"/>
    </location>
</feature>
<dbReference type="Proteomes" id="UP000003340">
    <property type="component" value="Unassembled WGS sequence"/>
</dbReference>
<feature type="transmembrane region" description="Helical" evidence="1">
    <location>
        <begin position="1061"/>
        <end position="1084"/>
    </location>
</feature>
<keyword evidence="3" id="KW-1185">Reference proteome</keyword>
<feature type="transmembrane region" description="Helical" evidence="1">
    <location>
        <begin position="1030"/>
        <end position="1049"/>
    </location>
</feature>
<keyword evidence="1" id="KW-1133">Transmembrane helix</keyword>
<dbReference type="EMBL" id="ACEC01000118">
    <property type="protein sequence ID" value="EEG29045.1"/>
    <property type="molecule type" value="Genomic_DNA"/>
</dbReference>
<dbReference type="Gene3D" id="3.30.2090.10">
    <property type="entry name" value="Multidrug efflux transporter AcrB TolC docking domain, DN and DC subdomains"/>
    <property type="match status" value="3"/>
</dbReference>
<feature type="transmembrane region" description="Helical" evidence="1">
    <location>
        <begin position="932"/>
        <end position="951"/>
    </location>
</feature>
<accession>C0EHM7</accession>
<organism evidence="2 3">
    <name type="scientific">[Clostridium] methylpentosum DSM 5476</name>
    <dbReference type="NCBI Taxonomy" id="537013"/>
    <lineage>
        <taxon>Bacteria</taxon>
        <taxon>Bacillati</taxon>
        <taxon>Bacillota</taxon>
        <taxon>Clostridia</taxon>
        <taxon>Eubacteriales</taxon>
        <taxon>Oscillospiraceae</taxon>
        <taxon>Oscillospiraceae incertae sedis</taxon>
    </lineage>
</organism>
<feature type="transmembrane region" description="Helical" evidence="1">
    <location>
        <begin position="412"/>
        <end position="436"/>
    </location>
</feature>
<keyword evidence="1" id="KW-0812">Transmembrane</keyword>
<sequence>MLSKFSVKKPYTVVVAIVLVIILGFVSYTHMSVDLIPSFNLPYAVISTSYRGASPEEVEQTVTNPLEQGMASLSNVKNVSSVSSENVSMVILEFNEDTNMDGAIIEMRERLDLLTPYFPDEVGSPTILKLNPDMMPIVSMAVSVDGKEDAEAAQYIESKIIPEIESVEGVASVSSSGLIENMADVTITQEKLDSFNETLQQSYREGAEKELREVAREQVKEQIDLQLDQQLGILKSQGMTAEQAERVIAPSRVNLYSQIDAKVDAIVKPQLDNLSIPTVDVTSEMLAGVLQGQNISLPSGTVEDSQGVSALVRVGDKIEDLDALKALPVMHLPNYGDVTLADVAEITTRDNTDTMYSRVNGNYAVILSLQKQPDYSTADVSNNVQDKLEQINAEYTDVRFDTLMDQGEYVNLMISTILQNLLFGGALAILILYLFLRKIRPTIIVGASILISVVTAFVLMYFSGVTLNMISMGGLALGVGMLVDNSIVVIENIVRMRSEGMSGKEAAIQGAKEVTGAITASTLTTIIVFVPIAFTEGLTRQLFTDMALTIAFSLIASLVVALTLVPAAAGAMMRSGFRTKPTFVDKLAERYVKLLDKSLRYKWATIGLAVILLVGSIFAAFTSGTELFPSMDSGSISVSVDFPDSYTQKDEFFALDELSYKIRSADDIEMVGIVSGGSEAGASSMMMGSGTTIYVQLKDKRSHSTDQVIEQVRSKTEGLDYEIKVQGSNSDMSAMTGGQIVVDVYGRDLEELRSAAEQVANTIANVDGATEVDNGLGKVSSELHIAVDRSLAITHGLTTAQIYQAVSEQTASDKSVTTVTDNGLDYSIYVKDSRDSEVKEEDVENIPLSSSTGNPVTVGDVASVSRQDGFSSISHDGQERTVSVTASLKNGYNVGDVNDKISKQLDSLELPSGCRYELGGESESIKNTFSDLFLMLALAVVFIYLVMVAQFQSLLSPFIVMFTIPLAFTGGFLALLIARMPVSAVALIGLVLLVGVVVNNGIVFVDYTNQQMKAGCTKHEALLKAGRNRIRPILMTALTTILALCTMAFDPRSGAEMLRPMAVTTIGGLAYATILTLFLVPAMYDLLRRGPRKKKEVQELRDEG</sequence>
<dbReference type="eggNOG" id="COG0841">
    <property type="taxonomic scope" value="Bacteria"/>
</dbReference>
<dbReference type="PANTHER" id="PTHR32063">
    <property type="match status" value="1"/>
</dbReference>
<reference evidence="2 3" key="2">
    <citation type="submission" date="2009-02" db="EMBL/GenBank/DDBJ databases">
        <title>Draft genome sequence of Clostridium methylpentosum (DSM 5476).</title>
        <authorList>
            <person name="Sudarsanam P."/>
            <person name="Ley R."/>
            <person name="Guruge J."/>
            <person name="Turnbaugh P.J."/>
            <person name="Mahowald M."/>
            <person name="Liep D."/>
            <person name="Gordon J."/>
        </authorList>
    </citation>
    <scope>NUCLEOTIDE SEQUENCE [LARGE SCALE GENOMIC DNA]</scope>
    <source>
        <strain evidence="2 3">DSM 5476</strain>
    </source>
</reference>
<dbReference type="SUPFAM" id="SSF82693">
    <property type="entry name" value="Multidrug efflux transporter AcrB pore domain, PN1, PN2, PC1 and PC2 subdomains"/>
    <property type="match status" value="2"/>
</dbReference>
<feature type="transmembrane region" description="Helical" evidence="1">
    <location>
        <begin position="12"/>
        <end position="31"/>
    </location>
</feature>
<dbReference type="PRINTS" id="PR00702">
    <property type="entry name" value="ACRIFLAVINRP"/>
</dbReference>
<feature type="transmembrane region" description="Helical" evidence="1">
    <location>
        <begin position="443"/>
        <end position="463"/>
    </location>
</feature>
<keyword evidence="1" id="KW-0472">Membrane</keyword>
<evidence type="ECO:0000256" key="1">
    <source>
        <dbReference type="SAM" id="Phobius"/>
    </source>
</evidence>
<reference evidence="2 3" key="1">
    <citation type="submission" date="2009-01" db="EMBL/GenBank/DDBJ databases">
        <authorList>
            <person name="Fulton L."/>
            <person name="Clifton S."/>
            <person name="Fulton B."/>
            <person name="Xu J."/>
            <person name="Minx P."/>
            <person name="Pepin K.H."/>
            <person name="Johnson M."/>
            <person name="Bhonagiri V."/>
            <person name="Nash W.E."/>
            <person name="Mardis E.R."/>
            <person name="Wilson R.K."/>
        </authorList>
    </citation>
    <scope>NUCLEOTIDE SEQUENCE [LARGE SCALE GENOMIC DNA]</scope>
    <source>
        <strain evidence="2 3">DSM 5476</strain>
    </source>
</reference>
<feature type="transmembrane region" description="Helical" evidence="1">
    <location>
        <begin position="514"/>
        <end position="534"/>
    </location>
</feature>